<keyword evidence="3" id="KW-1185">Reference proteome</keyword>
<dbReference type="EMBL" id="BAAABM010000054">
    <property type="protein sequence ID" value="GAA0360630.1"/>
    <property type="molecule type" value="Genomic_DNA"/>
</dbReference>
<evidence type="ECO:0000313" key="3">
    <source>
        <dbReference type="Proteomes" id="UP001501822"/>
    </source>
</evidence>
<evidence type="ECO:0000313" key="2">
    <source>
        <dbReference type="EMBL" id="GAA0360630.1"/>
    </source>
</evidence>
<proteinExistence type="predicted"/>
<sequence>MDVEHAGEGEAAEAGADDRDGVMRGHGGLLRRAISVPINVTNMFVTNKFVEPENGSYPAGGVRGGGSWGRKLCASDQISTQVRRSSPSRLGTANGAEMARHGGGCAGC</sequence>
<protein>
    <submittedName>
        <fullName evidence="2">Uncharacterized protein</fullName>
    </submittedName>
</protein>
<feature type="region of interest" description="Disordered" evidence="1">
    <location>
        <begin position="1"/>
        <end position="25"/>
    </location>
</feature>
<evidence type="ECO:0000256" key="1">
    <source>
        <dbReference type="SAM" id="MobiDB-lite"/>
    </source>
</evidence>
<reference evidence="2 3" key="1">
    <citation type="journal article" date="2019" name="Int. J. Syst. Evol. Microbiol.">
        <title>The Global Catalogue of Microorganisms (GCM) 10K type strain sequencing project: providing services to taxonomists for standard genome sequencing and annotation.</title>
        <authorList>
            <consortium name="The Broad Institute Genomics Platform"/>
            <consortium name="The Broad Institute Genome Sequencing Center for Infectious Disease"/>
            <person name="Wu L."/>
            <person name="Ma J."/>
        </authorList>
    </citation>
    <scope>NUCLEOTIDE SEQUENCE [LARGE SCALE GENOMIC DNA]</scope>
    <source>
        <strain evidence="2 3">JCM 3146</strain>
    </source>
</reference>
<accession>A0ABN0XCA8</accession>
<comment type="caution">
    <text evidence="2">The sequence shown here is derived from an EMBL/GenBank/DDBJ whole genome shotgun (WGS) entry which is preliminary data.</text>
</comment>
<gene>
    <name evidence="2" type="ORF">GCM10010151_58090</name>
</gene>
<feature type="compositionally biased region" description="Polar residues" evidence="1">
    <location>
        <begin position="76"/>
        <end position="91"/>
    </location>
</feature>
<name>A0ABN0XCA8_9ACTN</name>
<dbReference type="Proteomes" id="UP001501822">
    <property type="component" value="Unassembled WGS sequence"/>
</dbReference>
<feature type="region of interest" description="Disordered" evidence="1">
    <location>
        <begin position="76"/>
        <end position="108"/>
    </location>
</feature>
<organism evidence="2 3">
    <name type="scientific">Actinoallomurus spadix</name>
    <dbReference type="NCBI Taxonomy" id="79912"/>
    <lineage>
        <taxon>Bacteria</taxon>
        <taxon>Bacillati</taxon>
        <taxon>Actinomycetota</taxon>
        <taxon>Actinomycetes</taxon>
        <taxon>Streptosporangiales</taxon>
        <taxon>Thermomonosporaceae</taxon>
        <taxon>Actinoallomurus</taxon>
    </lineage>
</organism>